<evidence type="ECO:0000256" key="4">
    <source>
        <dbReference type="ARBA" id="ARBA00023136"/>
    </source>
</evidence>
<keyword evidence="8" id="KW-1185">Reference proteome</keyword>
<dbReference type="GO" id="GO:0016491">
    <property type="term" value="F:oxidoreductase activity"/>
    <property type="evidence" value="ECO:0007669"/>
    <property type="project" value="InterPro"/>
</dbReference>
<accession>A0A7H0GTX4</accession>
<evidence type="ECO:0000259" key="6">
    <source>
        <dbReference type="Pfam" id="PF04116"/>
    </source>
</evidence>
<gene>
    <name evidence="7" type="ORF">H9L05_17520</name>
</gene>
<dbReference type="RefSeq" id="WP_187732017.1">
    <property type="nucleotide sequence ID" value="NZ_BMFN01000003.1"/>
</dbReference>
<feature type="transmembrane region" description="Helical" evidence="5">
    <location>
        <begin position="151"/>
        <end position="173"/>
    </location>
</feature>
<comment type="subcellular location">
    <subcellularLocation>
        <location evidence="1">Membrane</location>
    </subcellularLocation>
</comment>
<evidence type="ECO:0000313" key="8">
    <source>
        <dbReference type="Proteomes" id="UP000516093"/>
    </source>
</evidence>
<dbReference type="GO" id="GO:0008610">
    <property type="term" value="P:lipid biosynthetic process"/>
    <property type="evidence" value="ECO:0007669"/>
    <property type="project" value="InterPro"/>
</dbReference>
<dbReference type="GO" id="GO:0005506">
    <property type="term" value="F:iron ion binding"/>
    <property type="evidence" value="ECO:0007669"/>
    <property type="project" value="InterPro"/>
</dbReference>
<evidence type="ECO:0000256" key="1">
    <source>
        <dbReference type="ARBA" id="ARBA00004370"/>
    </source>
</evidence>
<dbReference type="GO" id="GO:0016020">
    <property type="term" value="C:membrane"/>
    <property type="evidence" value="ECO:0007669"/>
    <property type="project" value="UniProtKB-SubCell"/>
</dbReference>
<keyword evidence="3 5" id="KW-1133">Transmembrane helix</keyword>
<feature type="transmembrane region" description="Helical" evidence="5">
    <location>
        <begin position="56"/>
        <end position="73"/>
    </location>
</feature>
<dbReference type="Pfam" id="PF04116">
    <property type="entry name" value="FA_hydroxylase"/>
    <property type="match status" value="1"/>
</dbReference>
<evidence type="ECO:0000313" key="7">
    <source>
        <dbReference type="EMBL" id="QNP51740.1"/>
    </source>
</evidence>
<dbReference type="KEGG" id="hqi:H9L05_17520"/>
<dbReference type="AlphaFoldDB" id="A0A7H0GTX4"/>
<evidence type="ECO:0000256" key="5">
    <source>
        <dbReference type="SAM" id="Phobius"/>
    </source>
</evidence>
<dbReference type="InterPro" id="IPR006694">
    <property type="entry name" value="Fatty_acid_hydroxylase"/>
</dbReference>
<dbReference type="EMBL" id="CP060784">
    <property type="protein sequence ID" value="QNP51740.1"/>
    <property type="molecule type" value="Genomic_DNA"/>
</dbReference>
<organism evidence="7 8">
    <name type="scientific">Hymenobacter qilianensis</name>
    <dbReference type="NCBI Taxonomy" id="1385715"/>
    <lineage>
        <taxon>Bacteria</taxon>
        <taxon>Pseudomonadati</taxon>
        <taxon>Bacteroidota</taxon>
        <taxon>Cytophagia</taxon>
        <taxon>Cytophagales</taxon>
        <taxon>Hymenobacteraceae</taxon>
        <taxon>Hymenobacter</taxon>
    </lineage>
</organism>
<keyword evidence="2 5" id="KW-0812">Transmembrane</keyword>
<dbReference type="InterPro" id="IPR050307">
    <property type="entry name" value="Sterol_Desaturase_Related"/>
</dbReference>
<dbReference type="PANTHER" id="PTHR11863">
    <property type="entry name" value="STEROL DESATURASE"/>
    <property type="match status" value="1"/>
</dbReference>
<feature type="transmembrane region" description="Helical" evidence="5">
    <location>
        <begin position="88"/>
        <end position="109"/>
    </location>
</feature>
<evidence type="ECO:0000256" key="2">
    <source>
        <dbReference type="ARBA" id="ARBA00022692"/>
    </source>
</evidence>
<evidence type="ECO:0000256" key="3">
    <source>
        <dbReference type="ARBA" id="ARBA00022989"/>
    </source>
</evidence>
<sequence>MQLLLLACEFGFPTWTWSAPPTLLIIFLVFVGCFILERIVPGWKLPPVPTWTRRVLALNFLQLLVVLLAGVSWEKWFSAYSVFHLSEHVSPVVSGMGAYFVATFIFYWWHRWRHTVDFLWQHFHQIHHSPQRLEVITSFYKHPLEMTANSLLGGLLIYTLLGLSPVAGGIYTLCTALGEFFYHTNVRTPQWIGYIFQRPEMHRIHHEYQKHAHNYGDIVWWDMLFATYRNPREFRATCGFDADKEEQLLPMLGFRDVHKEKST</sequence>
<proteinExistence type="predicted"/>
<feature type="domain" description="Fatty acid hydroxylase" evidence="6">
    <location>
        <begin position="98"/>
        <end position="227"/>
    </location>
</feature>
<keyword evidence="4 5" id="KW-0472">Membrane</keyword>
<name>A0A7H0GTX4_9BACT</name>
<reference evidence="7 8" key="1">
    <citation type="submission" date="2020-08" db="EMBL/GenBank/DDBJ databases">
        <title>Genome sequence of Hymenobacter qilianensis JCM 19763T.</title>
        <authorList>
            <person name="Hyun D.-W."/>
            <person name="Bae J.-W."/>
        </authorList>
    </citation>
    <scope>NUCLEOTIDE SEQUENCE [LARGE SCALE GENOMIC DNA]</scope>
    <source>
        <strain evidence="7 8">JCM 19763</strain>
    </source>
</reference>
<feature type="transmembrane region" description="Helical" evidence="5">
    <location>
        <begin position="15"/>
        <end position="36"/>
    </location>
</feature>
<dbReference type="Proteomes" id="UP000516093">
    <property type="component" value="Chromosome"/>
</dbReference>
<protein>
    <submittedName>
        <fullName evidence="7">Sterol desaturase family protein</fullName>
    </submittedName>
</protein>